<dbReference type="EMBL" id="BMAW01105374">
    <property type="protein sequence ID" value="GFT18971.1"/>
    <property type="molecule type" value="Genomic_DNA"/>
</dbReference>
<sequence length="74" mass="8062">MVGHIGPLWLVTGLPDVLSGYVTAVKGKYPKICMARIILISVVSVPNEESLHERLRIQTSSSASCEHFKLTIAV</sequence>
<reference evidence="2" key="1">
    <citation type="submission" date="2020-08" db="EMBL/GenBank/DDBJ databases">
        <title>Multicomponent nature underlies the extraordinary mechanical properties of spider dragline silk.</title>
        <authorList>
            <person name="Kono N."/>
            <person name="Nakamura H."/>
            <person name="Mori M."/>
            <person name="Yoshida Y."/>
            <person name="Ohtoshi R."/>
            <person name="Malay A.D."/>
            <person name="Moran D.A.P."/>
            <person name="Tomita M."/>
            <person name="Numata K."/>
            <person name="Arakawa K."/>
        </authorList>
    </citation>
    <scope>NUCLEOTIDE SEQUENCE</scope>
</reference>
<organism evidence="2 3">
    <name type="scientific">Nephila pilipes</name>
    <name type="common">Giant wood spider</name>
    <name type="synonym">Nephila maculata</name>
    <dbReference type="NCBI Taxonomy" id="299642"/>
    <lineage>
        <taxon>Eukaryota</taxon>
        <taxon>Metazoa</taxon>
        <taxon>Ecdysozoa</taxon>
        <taxon>Arthropoda</taxon>
        <taxon>Chelicerata</taxon>
        <taxon>Arachnida</taxon>
        <taxon>Araneae</taxon>
        <taxon>Araneomorphae</taxon>
        <taxon>Entelegynae</taxon>
        <taxon>Araneoidea</taxon>
        <taxon>Nephilidae</taxon>
        <taxon>Nephila</taxon>
    </lineage>
</organism>
<comment type="caution">
    <text evidence="2">The sequence shown here is derived from an EMBL/GenBank/DDBJ whole genome shotgun (WGS) entry which is preliminary data.</text>
</comment>
<feature type="chain" id="PRO_5036487070" evidence="1">
    <location>
        <begin position="20"/>
        <end position="74"/>
    </location>
</feature>
<keyword evidence="1" id="KW-0732">Signal</keyword>
<name>A0A8X6THZ1_NEPPI</name>
<dbReference type="Proteomes" id="UP000887013">
    <property type="component" value="Unassembled WGS sequence"/>
</dbReference>
<keyword evidence="3" id="KW-1185">Reference proteome</keyword>
<gene>
    <name evidence="2" type="ORF">NPIL_675741</name>
</gene>
<evidence type="ECO:0000256" key="1">
    <source>
        <dbReference type="SAM" id="SignalP"/>
    </source>
</evidence>
<evidence type="ECO:0000313" key="2">
    <source>
        <dbReference type="EMBL" id="GFT18971.1"/>
    </source>
</evidence>
<feature type="signal peptide" evidence="1">
    <location>
        <begin position="1"/>
        <end position="19"/>
    </location>
</feature>
<evidence type="ECO:0000313" key="3">
    <source>
        <dbReference type="Proteomes" id="UP000887013"/>
    </source>
</evidence>
<proteinExistence type="predicted"/>
<dbReference type="AlphaFoldDB" id="A0A8X6THZ1"/>
<accession>A0A8X6THZ1</accession>
<protein>
    <submittedName>
        <fullName evidence="2">Uncharacterized protein</fullName>
    </submittedName>
</protein>